<sequence>MNIGERIKSLRKQKGLTQKELAKLSSISEISIRKYESGDRQPKQKAIYHLAKALDVNEGWLMGFDVPMNREEDAFLAKQSEELTSFIRYLEAIKYLIRFEKDLRDDKKPNDRDNETFIVTISKDNITVEFTEDEFKEFQDVIKKSIEFEIFKANESNK</sequence>
<keyword evidence="1" id="KW-0238">DNA-binding</keyword>
<dbReference type="SUPFAM" id="SSF47413">
    <property type="entry name" value="lambda repressor-like DNA-binding domains"/>
    <property type="match status" value="1"/>
</dbReference>
<gene>
    <name evidence="3" type="ORF">CSTERLE_09925</name>
</gene>
<dbReference type="SMART" id="SM00530">
    <property type="entry name" value="HTH_XRE"/>
    <property type="match status" value="1"/>
</dbReference>
<organism evidence="3 4">
    <name type="scientific">Thermoclostridium stercorarium subsp. leptospartum DSM 9219</name>
    <dbReference type="NCBI Taxonomy" id="1346611"/>
    <lineage>
        <taxon>Bacteria</taxon>
        <taxon>Bacillati</taxon>
        <taxon>Bacillota</taxon>
        <taxon>Clostridia</taxon>
        <taxon>Eubacteriales</taxon>
        <taxon>Oscillospiraceae</taxon>
        <taxon>Thermoclostridium</taxon>
    </lineage>
</organism>
<dbReference type="PROSITE" id="PS50943">
    <property type="entry name" value="HTH_CROC1"/>
    <property type="match status" value="1"/>
</dbReference>
<proteinExistence type="predicted"/>
<dbReference type="GO" id="GO:0003677">
    <property type="term" value="F:DNA binding"/>
    <property type="evidence" value="ECO:0007669"/>
    <property type="project" value="UniProtKB-KW"/>
</dbReference>
<dbReference type="InterPro" id="IPR010982">
    <property type="entry name" value="Lambda_DNA-bd_dom_sf"/>
</dbReference>
<dbReference type="Gene3D" id="1.10.260.40">
    <property type="entry name" value="lambda repressor-like DNA-binding domains"/>
    <property type="match status" value="1"/>
</dbReference>
<dbReference type="PANTHER" id="PTHR46558:SF11">
    <property type="entry name" value="HTH-TYPE TRANSCRIPTIONAL REGULATOR XRE"/>
    <property type="match status" value="1"/>
</dbReference>
<evidence type="ECO:0000256" key="1">
    <source>
        <dbReference type="ARBA" id="ARBA00023125"/>
    </source>
</evidence>
<dbReference type="CDD" id="cd00093">
    <property type="entry name" value="HTH_XRE"/>
    <property type="match status" value="1"/>
</dbReference>
<evidence type="ECO:0000259" key="2">
    <source>
        <dbReference type="PROSITE" id="PS50943"/>
    </source>
</evidence>
<dbReference type="PANTHER" id="PTHR46558">
    <property type="entry name" value="TRACRIPTIONAL REGULATORY PROTEIN-RELATED-RELATED"/>
    <property type="match status" value="1"/>
</dbReference>
<feature type="domain" description="HTH cro/C1-type" evidence="2">
    <location>
        <begin position="7"/>
        <end position="61"/>
    </location>
</feature>
<dbReference type="EMBL" id="CP014673">
    <property type="protein sequence ID" value="ANX01860.1"/>
    <property type="molecule type" value="Genomic_DNA"/>
</dbReference>
<dbReference type="Pfam" id="PF01381">
    <property type="entry name" value="HTH_3"/>
    <property type="match status" value="1"/>
</dbReference>
<evidence type="ECO:0000313" key="4">
    <source>
        <dbReference type="Proteomes" id="UP000092931"/>
    </source>
</evidence>
<accession>A0A1B1YM48</accession>
<dbReference type="AlphaFoldDB" id="A0A1B1YM48"/>
<dbReference type="Proteomes" id="UP000092931">
    <property type="component" value="Chromosome"/>
</dbReference>
<reference evidence="3 4" key="1">
    <citation type="submission" date="2016-02" db="EMBL/GenBank/DDBJ databases">
        <title>Comparison of Clostridium stercorarium subspecies using comparative genomics and transcriptomics.</title>
        <authorList>
            <person name="Schellenberg J."/>
            <person name="Thallinger G."/>
            <person name="Levin D.B."/>
            <person name="Zhang X."/>
            <person name="Alvare G."/>
            <person name="Fristensky B."/>
            <person name="Sparling R."/>
        </authorList>
    </citation>
    <scope>NUCLEOTIDE SEQUENCE [LARGE SCALE GENOMIC DNA]</scope>
    <source>
        <strain evidence="3 4">DSM 9219</strain>
    </source>
</reference>
<dbReference type="InterPro" id="IPR001387">
    <property type="entry name" value="Cro/C1-type_HTH"/>
</dbReference>
<evidence type="ECO:0000313" key="3">
    <source>
        <dbReference type="EMBL" id="ANX01860.1"/>
    </source>
</evidence>
<dbReference type="RefSeq" id="WP_065821002.1">
    <property type="nucleotide sequence ID" value="NZ_CP014673.1"/>
</dbReference>
<name>A0A1B1YM48_THEST</name>
<protein>
    <recommendedName>
        <fullName evidence="2">HTH cro/C1-type domain-containing protein</fullName>
    </recommendedName>
</protein>